<keyword evidence="3" id="KW-1185">Reference proteome</keyword>
<comment type="caution">
    <text evidence="2">The sequence shown here is derived from an EMBL/GenBank/DDBJ whole genome shotgun (WGS) entry which is preliminary data.</text>
</comment>
<evidence type="ECO:0000256" key="1">
    <source>
        <dbReference type="SAM" id="MobiDB-lite"/>
    </source>
</evidence>
<reference evidence="2 3" key="1">
    <citation type="journal article" date="2019" name="New Phytol.">
        <title>Comparative genomics reveals unique wood-decay strategies and fruiting body development in the Schizophyllaceae.</title>
        <authorList>
            <person name="Almasi E."/>
            <person name="Sahu N."/>
            <person name="Krizsan K."/>
            <person name="Balint B."/>
            <person name="Kovacs G.M."/>
            <person name="Kiss B."/>
            <person name="Cseklye J."/>
            <person name="Drula E."/>
            <person name="Henrissat B."/>
            <person name="Nagy I."/>
            <person name="Chovatia M."/>
            <person name="Adam C."/>
            <person name="LaButti K."/>
            <person name="Lipzen A."/>
            <person name="Riley R."/>
            <person name="Grigoriev I.V."/>
            <person name="Nagy L.G."/>
        </authorList>
    </citation>
    <scope>NUCLEOTIDE SEQUENCE [LARGE SCALE GENOMIC DNA]</scope>
    <source>
        <strain evidence="2 3">NL-1724</strain>
    </source>
</reference>
<feature type="region of interest" description="Disordered" evidence="1">
    <location>
        <begin position="60"/>
        <end position="110"/>
    </location>
</feature>
<evidence type="ECO:0000313" key="2">
    <source>
        <dbReference type="EMBL" id="TRM56032.1"/>
    </source>
</evidence>
<evidence type="ECO:0000313" key="3">
    <source>
        <dbReference type="Proteomes" id="UP000320762"/>
    </source>
</evidence>
<gene>
    <name evidence="2" type="ORF">BD626DRAFT_541607</name>
</gene>
<organism evidence="2 3">
    <name type="scientific">Schizophyllum amplum</name>
    <dbReference type="NCBI Taxonomy" id="97359"/>
    <lineage>
        <taxon>Eukaryota</taxon>
        <taxon>Fungi</taxon>
        <taxon>Dikarya</taxon>
        <taxon>Basidiomycota</taxon>
        <taxon>Agaricomycotina</taxon>
        <taxon>Agaricomycetes</taxon>
        <taxon>Agaricomycetidae</taxon>
        <taxon>Agaricales</taxon>
        <taxon>Schizophyllaceae</taxon>
        <taxon>Schizophyllum</taxon>
    </lineage>
</organism>
<feature type="region of interest" description="Disordered" evidence="1">
    <location>
        <begin position="1"/>
        <end position="24"/>
    </location>
</feature>
<dbReference type="AlphaFoldDB" id="A0A550BU17"/>
<accession>A0A550BU17</accession>
<dbReference type="EMBL" id="VDMD01000082">
    <property type="protein sequence ID" value="TRM56032.1"/>
    <property type="molecule type" value="Genomic_DNA"/>
</dbReference>
<dbReference type="Proteomes" id="UP000320762">
    <property type="component" value="Unassembled WGS sequence"/>
</dbReference>
<sequence>MLMRGAGLSDKAIGDAFGIPSSRVTTHTRDIPKSYTVDKDMTLLPDILKDAYRTMLTTLGVPVPPRDASTDDSDDRAAPGGSQGPSPTPSSDYSAGPATSSRQVLSRDGAGRTRTFASAGTVHAASGVFARSRASAPSQASVSAPAVTFALPHVYPAPSCIPTRTRVLSATPILRRITGPWLRDALPSFAPDVSHLAHTSAELVAKITSTGVGMSAFEAHALQRAMRWLGTHDQSEWEWRHNPAISLLLKHMEDAESNAQRPLTARVLSNNCHSSEATARAIRGALGEAMGDLLHEAGVRSEGDLGALGTWTQAEFMDFLNDAAPSSPRIQRVFLRRAAIAEAEKYRVAVGLPKRKRYTHEYRELFEGTAALSAHARCLISLAEIVMSTRNTAQSAQLIPHCTLHGTGGV</sequence>
<proteinExistence type="predicted"/>
<name>A0A550BU17_9AGAR</name>
<protein>
    <submittedName>
        <fullName evidence="2">Uncharacterized protein</fullName>
    </submittedName>
</protein>